<organism evidence="3 4">
    <name type="scientific">Elysia chlorotica</name>
    <name type="common">Eastern emerald elysia</name>
    <name type="synonym">Sea slug</name>
    <dbReference type="NCBI Taxonomy" id="188477"/>
    <lineage>
        <taxon>Eukaryota</taxon>
        <taxon>Metazoa</taxon>
        <taxon>Spiralia</taxon>
        <taxon>Lophotrochozoa</taxon>
        <taxon>Mollusca</taxon>
        <taxon>Gastropoda</taxon>
        <taxon>Heterobranchia</taxon>
        <taxon>Euthyneura</taxon>
        <taxon>Panpulmonata</taxon>
        <taxon>Sacoglossa</taxon>
        <taxon>Placobranchoidea</taxon>
        <taxon>Plakobranchidae</taxon>
        <taxon>Elysia</taxon>
    </lineage>
</organism>
<name>A0A433TMM0_ELYCH</name>
<evidence type="ECO:0000256" key="2">
    <source>
        <dbReference type="SAM" id="Phobius"/>
    </source>
</evidence>
<reference evidence="3 4" key="1">
    <citation type="submission" date="2019-01" db="EMBL/GenBank/DDBJ databases">
        <title>A draft genome assembly of the solar-powered sea slug Elysia chlorotica.</title>
        <authorList>
            <person name="Cai H."/>
            <person name="Li Q."/>
            <person name="Fang X."/>
            <person name="Li J."/>
            <person name="Curtis N.E."/>
            <person name="Altenburger A."/>
            <person name="Shibata T."/>
            <person name="Feng M."/>
            <person name="Maeda T."/>
            <person name="Schwartz J.A."/>
            <person name="Shigenobu S."/>
            <person name="Lundholm N."/>
            <person name="Nishiyama T."/>
            <person name="Yang H."/>
            <person name="Hasebe M."/>
            <person name="Li S."/>
            <person name="Pierce S.K."/>
            <person name="Wang J."/>
        </authorList>
    </citation>
    <scope>NUCLEOTIDE SEQUENCE [LARGE SCALE GENOMIC DNA]</scope>
    <source>
        <strain evidence="3">EC2010</strain>
        <tissue evidence="3">Whole organism of an adult</tissue>
    </source>
</reference>
<evidence type="ECO:0000256" key="1">
    <source>
        <dbReference type="SAM" id="MobiDB-lite"/>
    </source>
</evidence>
<sequence>MCFTPNPVAFFRLVVFFNSVKRIFKLGTVPESMNHTGKLFHAAVVVCLLAIFLASSHGFLVDLPDDKGGGRHPKPDATSSPHTTRASSDVGDKGRITTPKINDATTVHGNHKPVDSKFDKCYKDCYQDDDDVNLQHYCYRQCMFDPDSVF</sequence>
<comment type="caution">
    <text evidence="3">The sequence shown here is derived from an EMBL/GenBank/DDBJ whole genome shotgun (WGS) entry which is preliminary data.</text>
</comment>
<evidence type="ECO:0000313" key="4">
    <source>
        <dbReference type="Proteomes" id="UP000271974"/>
    </source>
</evidence>
<accession>A0A433TMM0</accession>
<feature type="compositionally biased region" description="Basic and acidic residues" evidence="1">
    <location>
        <begin position="66"/>
        <end position="75"/>
    </location>
</feature>
<keyword evidence="2" id="KW-1133">Transmembrane helix</keyword>
<gene>
    <name evidence="3" type="ORF">EGW08_009405</name>
</gene>
<dbReference type="EMBL" id="RQTK01000269">
    <property type="protein sequence ID" value="RUS82829.1"/>
    <property type="molecule type" value="Genomic_DNA"/>
</dbReference>
<keyword evidence="2" id="KW-0472">Membrane</keyword>
<evidence type="ECO:0000313" key="3">
    <source>
        <dbReference type="EMBL" id="RUS82829.1"/>
    </source>
</evidence>
<feature type="transmembrane region" description="Helical" evidence="2">
    <location>
        <begin position="39"/>
        <end position="61"/>
    </location>
</feature>
<dbReference type="Proteomes" id="UP000271974">
    <property type="component" value="Unassembled WGS sequence"/>
</dbReference>
<keyword evidence="4" id="KW-1185">Reference proteome</keyword>
<protein>
    <submittedName>
        <fullName evidence="3">Uncharacterized protein</fullName>
    </submittedName>
</protein>
<dbReference type="AlphaFoldDB" id="A0A433TMM0"/>
<keyword evidence="2" id="KW-0812">Transmembrane</keyword>
<feature type="compositionally biased region" description="Polar residues" evidence="1">
    <location>
        <begin position="99"/>
        <end position="108"/>
    </location>
</feature>
<feature type="region of interest" description="Disordered" evidence="1">
    <location>
        <begin position="66"/>
        <end position="108"/>
    </location>
</feature>
<proteinExistence type="predicted"/>
<feature type="compositionally biased region" description="Polar residues" evidence="1">
    <location>
        <begin position="77"/>
        <end position="87"/>
    </location>
</feature>